<comment type="function">
    <text evidence="8 10">Intramembrane glycolipid transporter that operates in the biosynthetic pathway of dolichol-linked oligosaccharides, the glycan precursors employed in protein asparagine (N)-glycosylation. The sequential addition of sugars to dolichol pyrophosphate produces dolichol-linked oligosaccharides containing fourteen sugars, including two GlcNAcs, nine mannoses and three glucoses. Once assembled, the oligosaccharide is transferred from the lipid to nascent proteins by oligosaccharyltransferases. The assembly of dolichol-linked oligosaccharides begins on the cytosolic side of the endoplasmic reticulum membrane and finishes in its lumen. RFT1 could mediate the translocation of the cytosolically oriented intermediate DolPP-GlcNAc2Man5, produced by ALG11, into the ER lumen where dolichol-linked oligosaccharides assembly continues. However, the intramembrane lipid transporter activity could not be confirmed in vitro.</text>
</comment>
<dbReference type="Gene3D" id="2.60.60.20">
    <property type="entry name" value="PLAT/LH2 domain"/>
    <property type="match status" value="1"/>
</dbReference>
<dbReference type="Pfam" id="PF04506">
    <property type="entry name" value="Rft-1"/>
    <property type="match status" value="1"/>
</dbReference>
<evidence type="ECO:0000256" key="9">
    <source>
        <dbReference type="PROSITE-ProRule" id="PRU00152"/>
    </source>
</evidence>
<keyword evidence="4 10" id="KW-0812">Transmembrane</keyword>
<dbReference type="Proteomes" id="UP001396334">
    <property type="component" value="Unassembled WGS sequence"/>
</dbReference>
<dbReference type="PROSITE" id="PS50095">
    <property type="entry name" value="PLAT"/>
    <property type="match status" value="1"/>
</dbReference>
<keyword evidence="6 10" id="KW-1133">Transmembrane helix</keyword>
<comment type="similarity">
    <text evidence="3 10">Belongs to the RFT1 family.</text>
</comment>
<comment type="caution">
    <text evidence="12">The sequence shown here is derived from an EMBL/GenBank/DDBJ whole genome shotgun (WGS) entry which is preliminary data.</text>
</comment>
<evidence type="ECO:0000256" key="5">
    <source>
        <dbReference type="ARBA" id="ARBA00022824"/>
    </source>
</evidence>
<dbReference type="EMBL" id="JBBPBN010000146">
    <property type="protein sequence ID" value="KAK8975394.1"/>
    <property type="molecule type" value="Genomic_DNA"/>
</dbReference>
<evidence type="ECO:0000256" key="7">
    <source>
        <dbReference type="ARBA" id="ARBA00023136"/>
    </source>
</evidence>
<evidence type="ECO:0000256" key="6">
    <source>
        <dbReference type="ARBA" id="ARBA00022989"/>
    </source>
</evidence>
<gene>
    <name evidence="12" type="ORF">V6N11_057488</name>
</gene>
<evidence type="ECO:0000313" key="13">
    <source>
        <dbReference type="Proteomes" id="UP001396334"/>
    </source>
</evidence>
<protein>
    <recommendedName>
        <fullName evidence="10">Protein RFT1 homolog</fullName>
    </recommendedName>
</protein>
<dbReference type="InterPro" id="IPR007594">
    <property type="entry name" value="RFT1"/>
</dbReference>
<dbReference type="InterPro" id="IPR001024">
    <property type="entry name" value="PLAT/LH2_dom"/>
</dbReference>
<evidence type="ECO:0000256" key="4">
    <source>
        <dbReference type="ARBA" id="ARBA00022692"/>
    </source>
</evidence>
<keyword evidence="5" id="KW-0256">Endoplasmic reticulum</keyword>
<accession>A0ABR2NGS7</accession>
<evidence type="ECO:0000256" key="10">
    <source>
        <dbReference type="RuleBase" id="RU365067"/>
    </source>
</evidence>
<evidence type="ECO:0000256" key="3">
    <source>
        <dbReference type="ARBA" id="ARBA00010288"/>
    </source>
</evidence>
<dbReference type="Pfam" id="PF01477">
    <property type="entry name" value="PLAT"/>
    <property type="match status" value="1"/>
</dbReference>
<keyword evidence="7 10" id="KW-0472">Membrane</keyword>
<proteinExistence type="inferred from homology"/>
<evidence type="ECO:0000256" key="8">
    <source>
        <dbReference type="ARBA" id="ARBA00045912"/>
    </source>
</evidence>
<evidence type="ECO:0000313" key="12">
    <source>
        <dbReference type="EMBL" id="KAK8975394.1"/>
    </source>
</evidence>
<evidence type="ECO:0000256" key="2">
    <source>
        <dbReference type="ARBA" id="ARBA00004922"/>
    </source>
</evidence>
<comment type="subcellular location">
    <subcellularLocation>
        <location evidence="1 10">Endoplasmic reticulum membrane</location>
        <topology evidence="1 10">Multi-pass membrane protein</topology>
    </subcellularLocation>
</comment>
<organism evidence="12 13">
    <name type="scientific">Hibiscus sabdariffa</name>
    <name type="common">roselle</name>
    <dbReference type="NCBI Taxonomy" id="183260"/>
    <lineage>
        <taxon>Eukaryota</taxon>
        <taxon>Viridiplantae</taxon>
        <taxon>Streptophyta</taxon>
        <taxon>Embryophyta</taxon>
        <taxon>Tracheophyta</taxon>
        <taxon>Spermatophyta</taxon>
        <taxon>Magnoliopsida</taxon>
        <taxon>eudicotyledons</taxon>
        <taxon>Gunneridae</taxon>
        <taxon>Pentapetalae</taxon>
        <taxon>rosids</taxon>
        <taxon>malvids</taxon>
        <taxon>Malvales</taxon>
        <taxon>Malvaceae</taxon>
        <taxon>Malvoideae</taxon>
        <taxon>Hibiscus</taxon>
    </lineage>
</organism>
<comment type="pathway">
    <text evidence="2">Protein modification; protein glycosylation.</text>
</comment>
<feature type="transmembrane region" description="Helical" evidence="10">
    <location>
        <begin position="290"/>
        <end position="312"/>
    </location>
</feature>
<name>A0ABR2NGS7_9ROSI</name>
<dbReference type="SUPFAM" id="SSF49723">
    <property type="entry name" value="Lipase/lipooxygenase domain (PLAT/LH2 domain)"/>
    <property type="match status" value="1"/>
</dbReference>
<reference evidence="12 13" key="1">
    <citation type="journal article" date="2024" name="G3 (Bethesda)">
        <title>Genome assembly of Hibiscus sabdariffa L. provides insights into metabolisms of medicinal natural products.</title>
        <authorList>
            <person name="Kim T."/>
        </authorList>
    </citation>
    <scope>NUCLEOTIDE SEQUENCE [LARGE SCALE GENOMIC DNA]</scope>
    <source>
        <strain evidence="12">TK-2024</strain>
        <tissue evidence="12">Old leaves</tissue>
    </source>
</reference>
<feature type="transmembrane region" description="Helical" evidence="10">
    <location>
        <begin position="318"/>
        <end position="342"/>
    </location>
</feature>
<dbReference type="PANTHER" id="PTHR13117:SF5">
    <property type="entry name" value="PROTEIN RFT1 HOMOLOG"/>
    <property type="match status" value="1"/>
</dbReference>
<dbReference type="InterPro" id="IPR036392">
    <property type="entry name" value="PLAT/LH2_dom_sf"/>
</dbReference>
<keyword evidence="13" id="KW-1185">Reference proteome</keyword>
<feature type="domain" description="PLAT" evidence="11">
    <location>
        <begin position="1"/>
        <end position="117"/>
    </location>
</feature>
<dbReference type="PANTHER" id="PTHR13117">
    <property type="entry name" value="ENDOPLASMIC RETICULUM MULTISPAN TRANSMEMBRANE PROTEIN-RELATED"/>
    <property type="match status" value="1"/>
</dbReference>
<sequence>MIKAGTDSKISAVLGDSYGRSIWIQDLRSWGLMSPDHDYFERGNLDAFSVRDGCIGPPCHLNLTSDGIGRHHGWYCDYVEVTSTGPQAQTGCSQTVFFIDQWLAVDVPPFQLTAYRDECYRQDEKLKRGRQGPLIVGNSMTVTVQIYLARSTTQFLSRGIPFIFNSWIVRHLTQEDYAVYAVQFHLFVTCILFISREGLRRACMRADIRFDGASAKDNAANLLKVAWICFLIGVVITIAACVFVFWWKGLHHSDPYAQAILINGCACVLELLAEPLYILSQTLFLLKLRLMVETAATFSRCVTMYILIVNLTNMEKGIIFALSQAAYGACIFWVIGAIFFFFEHLGVLIFSLSD</sequence>
<feature type="transmembrane region" description="Helical" evidence="10">
    <location>
        <begin position="225"/>
        <end position="247"/>
    </location>
</feature>
<feature type="transmembrane region" description="Helical" evidence="10">
    <location>
        <begin position="177"/>
        <end position="195"/>
    </location>
</feature>
<evidence type="ECO:0000256" key="1">
    <source>
        <dbReference type="ARBA" id="ARBA00004477"/>
    </source>
</evidence>
<comment type="caution">
    <text evidence="9 10">Lacks conserved residue(s) required for the propagation of feature annotation.</text>
</comment>
<evidence type="ECO:0000259" key="11">
    <source>
        <dbReference type="PROSITE" id="PS50095"/>
    </source>
</evidence>